<feature type="compositionally biased region" description="Polar residues" evidence="1">
    <location>
        <begin position="385"/>
        <end position="396"/>
    </location>
</feature>
<feature type="compositionally biased region" description="Polar residues" evidence="1">
    <location>
        <begin position="107"/>
        <end position="119"/>
    </location>
</feature>
<dbReference type="SUPFAM" id="SSF47954">
    <property type="entry name" value="Cyclin-like"/>
    <property type="match status" value="1"/>
</dbReference>
<protein>
    <submittedName>
        <fullName evidence="2">Uncharacterized protein</fullName>
    </submittedName>
</protein>
<dbReference type="InterPro" id="IPR013922">
    <property type="entry name" value="Cyclin_PHO80-like"/>
</dbReference>
<dbReference type="PANTHER" id="PTHR15615:SF118">
    <property type="entry name" value="CYCLIN, HYPOTHETICAL (EUROFUNG)"/>
    <property type="match status" value="1"/>
</dbReference>
<feature type="compositionally biased region" description="Low complexity" evidence="1">
    <location>
        <begin position="664"/>
        <end position="679"/>
    </location>
</feature>
<dbReference type="OrthoDB" id="244495at2759"/>
<feature type="region of interest" description="Disordered" evidence="1">
    <location>
        <begin position="401"/>
        <end position="435"/>
    </location>
</feature>
<dbReference type="CDD" id="cd20557">
    <property type="entry name" value="CYCLIN_ScPCL1-like"/>
    <property type="match status" value="1"/>
</dbReference>
<dbReference type="InterPro" id="IPR036915">
    <property type="entry name" value="Cyclin-like_sf"/>
</dbReference>
<feature type="region of interest" description="Disordered" evidence="1">
    <location>
        <begin position="377"/>
        <end position="396"/>
    </location>
</feature>
<dbReference type="Pfam" id="PF08613">
    <property type="entry name" value="Cyclin"/>
    <property type="match status" value="1"/>
</dbReference>
<organism evidence="2 3">
    <name type="scientific">[Torrubiella] hemipterigena</name>
    <dbReference type="NCBI Taxonomy" id="1531966"/>
    <lineage>
        <taxon>Eukaryota</taxon>
        <taxon>Fungi</taxon>
        <taxon>Dikarya</taxon>
        <taxon>Ascomycota</taxon>
        <taxon>Pezizomycotina</taxon>
        <taxon>Sordariomycetes</taxon>
        <taxon>Hypocreomycetidae</taxon>
        <taxon>Hypocreales</taxon>
        <taxon>Clavicipitaceae</taxon>
        <taxon>Clavicipitaceae incertae sedis</taxon>
        <taxon>'Torrubiella' clade</taxon>
    </lineage>
</organism>
<dbReference type="GO" id="GO:0019901">
    <property type="term" value="F:protein kinase binding"/>
    <property type="evidence" value="ECO:0007669"/>
    <property type="project" value="InterPro"/>
</dbReference>
<dbReference type="PANTHER" id="PTHR15615">
    <property type="match status" value="1"/>
</dbReference>
<evidence type="ECO:0000313" key="2">
    <source>
        <dbReference type="EMBL" id="CEJ91830.1"/>
    </source>
</evidence>
<dbReference type="Proteomes" id="UP000039046">
    <property type="component" value="Unassembled WGS sequence"/>
</dbReference>
<dbReference type="GO" id="GO:0005634">
    <property type="term" value="C:nucleus"/>
    <property type="evidence" value="ECO:0007669"/>
    <property type="project" value="TreeGrafter"/>
</dbReference>
<evidence type="ECO:0000256" key="1">
    <source>
        <dbReference type="SAM" id="MobiDB-lite"/>
    </source>
</evidence>
<dbReference type="EMBL" id="CDHN01000004">
    <property type="protein sequence ID" value="CEJ91830.1"/>
    <property type="molecule type" value="Genomic_DNA"/>
</dbReference>
<feature type="region of interest" description="Disordered" evidence="1">
    <location>
        <begin position="664"/>
        <end position="688"/>
    </location>
</feature>
<feature type="compositionally biased region" description="Basic and acidic residues" evidence="1">
    <location>
        <begin position="419"/>
        <end position="429"/>
    </location>
</feature>
<feature type="compositionally biased region" description="Low complexity" evidence="1">
    <location>
        <begin position="120"/>
        <end position="145"/>
    </location>
</feature>
<feature type="compositionally biased region" description="Polar residues" evidence="1">
    <location>
        <begin position="33"/>
        <end position="44"/>
    </location>
</feature>
<dbReference type="HOGENOM" id="CLU_013431_1_0_1"/>
<dbReference type="STRING" id="1531966.A0A0A1TLH8"/>
<feature type="region of interest" description="Disordered" evidence="1">
    <location>
        <begin position="103"/>
        <end position="151"/>
    </location>
</feature>
<evidence type="ECO:0000313" key="3">
    <source>
        <dbReference type="Proteomes" id="UP000039046"/>
    </source>
</evidence>
<dbReference type="AlphaFoldDB" id="A0A0A1TLH8"/>
<dbReference type="GO" id="GO:0016538">
    <property type="term" value="F:cyclin-dependent protein serine/threonine kinase regulator activity"/>
    <property type="evidence" value="ECO:0007669"/>
    <property type="project" value="TreeGrafter"/>
</dbReference>
<reference evidence="2 3" key="1">
    <citation type="journal article" date="2015" name="Genome Announc.">
        <title>Draft Genome Sequence and Gene Annotation of the Entomopathogenic Fungus Verticillium hemipterigenum.</title>
        <authorList>
            <person name="Horn F."/>
            <person name="Habel A."/>
            <person name="Scharf D.H."/>
            <person name="Dworschak J."/>
            <person name="Brakhage A.A."/>
            <person name="Guthke R."/>
            <person name="Hertweck C."/>
            <person name="Linde J."/>
        </authorList>
    </citation>
    <scope>NUCLEOTIDE SEQUENCE [LARGE SCALE GENOMIC DNA]</scope>
</reference>
<dbReference type="GO" id="GO:0000307">
    <property type="term" value="C:cyclin-dependent protein kinase holoenzyme complex"/>
    <property type="evidence" value="ECO:0007669"/>
    <property type="project" value="TreeGrafter"/>
</dbReference>
<gene>
    <name evidence="2" type="ORF">VHEMI07518</name>
</gene>
<proteinExistence type="predicted"/>
<accession>A0A0A1TLH8</accession>
<feature type="region of interest" description="Disordered" evidence="1">
    <location>
        <begin position="32"/>
        <end position="60"/>
    </location>
</feature>
<sequence length="688" mass="75097">MSVGIYKANILPLPLSTSPQAHRRGATLFPQYANASKPPSQPKQSALFGRGLTPPPSATMSTTYHQSLAAYDNYAPPSHAVNFGPPSIGKPTNDPAAFCARQRQGPVATQPTYPQSNTMSQTTVLSYSSTSQSTSRPSTPPSISTAKTSNEKKPADGLIYHSLSIPKCISPNGGNLADFAAQMTCLFWFQPMEDLKMAETIQSRPHDAPVSRLQPLAKPHEQFRKWVYSVLSTTQVTQNVILLALLFIYRLKKSTPQIKGRAGSEYRLLTVALMLGNKFLDDNTYTNKTWAEVSCFAVQEIHVMEVEFLSNMRYNLLASHSEWDDWLGKLACFFDYYERASRPPASPLHVASPHHQSFVSPISSPLAAAYYDMPPVTPSGKKHTSPSTSHSQSWNQYQANTTSPLAAKPVMQPTQSRKRSYDDSADEHPAKRHMPPSMVYNAQHADDLSARLHSATQPSRLPVPQLSVVTNAAPIAPGYPVQAAAYVPSQAPVALPPLVPGTRSMSTVYPQATGIQYPLAAASAPAPAPAQYATQVPVPVAHPVALHTGTPSKRRSPGSLAPFASSPMAEAYAANSAMHTPLALTPIANSPSVYLQHRNSPYKPIRHVNTLLHPPPSASLEQYQLSLPVPPSQMHYQPLGRRYDLRTGIVPEFVRYHRAQQQQYQVQPPVVPPNNAAQQTGYMGQYAP</sequence>
<keyword evidence="3" id="KW-1185">Reference proteome</keyword>
<name>A0A0A1TLH8_9HYPO</name>
<dbReference type="Gene3D" id="1.10.472.10">
    <property type="entry name" value="Cyclin-like"/>
    <property type="match status" value="1"/>
</dbReference>